<comment type="similarity">
    <text evidence="5">Belongs to the methyl-accepting chemotaxis (MCP) protein family.</text>
</comment>
<keyword evidence="3 7" id="KW-0472">Membrane</keyword>
<accession>A0ABZ2NKE9</accession>
<organism evidence="10 11">
    <name type="scientific">Metabacillus sediminis</name>
    <dbReference type="NCBI Taxonomy" id="3117746"/>
    <lineage>
        <taxon>Bacteria</taxon>
        <taxon>Bacillati</taxon>
        <taxon>Bacillota</taxon>
        <taxon>Bacilli</taxon>
        <taxon>Bacillales</taxon>
        <taxon>Bacillaceae</taxon>
        <taxon>Metabacillus</taxon>
    </lineage>
</organism>
<dbReference type="Gene3D" id="1.10.287.950">
    <property type="entry name" value="Methyl-accepting chemotaxis protein"/>
    <property type="match status" value="1"/>
</dbReference>
<dbReference type="Proteomes" id="UP001377337">
    <property type="component" value="Chromosome"/>
</dbReference>
<keyword evidence="7" id="KW-1133">Transmembrane helix</keyword>
<evidence type="ECO:0000256" key="4">
    <source>
        <dbReference type="ARBA" id="ARBA00023224"/>
    </source>
</evidence>
<feature type="domain" description="Methyl-accepting transducer" evidence="8">
    <location>
        <begin position="280"/>
        <end position="537"/>
    </location>
</feature>
<feature type="domain" description="HAMP" evidence="9">
    <location>
        <begin position="208"/>
        <end position="261"/>
    </location>
</feature>
<dbReference type="PANTHER" id="PTHR32089">
    <property type="entry name" value="METHYL-ACCEPTING CHEMOTAXIS PROTEIN MCPB"/>
    <property type="match status" value="1"/>
</dbReference>
<dbReference type="InterPro" id="IPR003660">
    <property type="entry name" value="HAMP_dom"/>
</dbReference>
<protein>
    <submittedName>
        <fullName evidence="10">Methyl-accepting chemotaxis protein</fullName>
    </submittedName>
</protein>
<keyword evidence="4 6" id="KW-0807">Transducer</keyword>
<keyword evidence="7" id="KW-0812">Transmembrane</keyword>
<evidence type="ECO:0000256" key="7">
    <source>
        <dbReference type="SAM" id="Phobius"/>
    </source>
</evidence>
<evidence type="ECO:0000256" key="6">
    <source>
        <dbReference type="PROSITE-ProRule" id="PRU00284"/>
    </source>
</evidence>
<evidence type="ECO:0000313" key="10">
    <source>
        <dbReference type="EMBL" id="WXB98307.1"/>
    </source>
</evidence>
<name>A0ABZ2NKE9_9BACI</name>
<reference evidence="10 11" key="1">
    <citation type="submission" date="2024-02" db="EMBL/GenBank/DDBJ databases">
        <title>Seven novel Bacillus-like species.</title>
        <authorList>
            <person name="Liu G."/>
        </authorList>
    </citation>
    <scope>NUCLEOTIDE SEQUENCE [LARGE SCALE GENOMIC DNA]</scope>
    <source>
        <strain evidence="10 11">FJAT-52054</strain>
    </source>
</reference>
<gene>
    <name evidence="10" type="ORF">WCV65_07495</name>
</gene>
<keyword evidence="2" id="KW-1003">Cell membrane</keyword>
<dbReference type="InterPro" id="IPR004089">
    <property type="entry name" value="MCPsignal_dom"/>
</dbReference>
<dbReference type="RefSeq" id="WP_338781276.1">
    <property type="nucleotide sequence ID" value="NZ_CP147407.1"/>
</dbReference>
<evidence type="ECO:0000313" key="11">
    <source>
        <dbReference type="Proteomes" id="UP001377337"/>
    </source>
</evidence>
<sequence length="566" mass="61277">MKKTQKKIKSVRYILVTGFGILIGLSVLLAVLNFASIYKTKMDTERIVNKETAALILDEKLSYNLAQQASTIRAYFLYDSPSYKDEYEKLKKDGASLQKDLLAINDTPEIRKLIKKTESWQKLIDEEVITPYEGGFKIQAVQNLSKEPQTVSNQLMKDYQAIAEEREKEIMDSGIQIIRGGEITAALILVFSLFIAAAGYFIAFRTSRMIAIPISQLTKKMNEIASGILKKENLSSNSKNELGVLIDSANSMNMTLLTLVGGIKSAAGEIADQSEKLQFSSIQVKEGNEQIASTMQELTLGAESQASTAADMAENMGHFLEKINEAATAGELASHSAEEVMGETNEGSKLMGKSIDEMNRIHDIMKGSVTKVAGLDEQSKKISKLMEVIQSVADQTNLLALNAAIEAARAGEHGRGFAVVADEVRKLAEQVSLSVGDIDVIVSSVRAETGAVAGDLKAGYEQALIGKAAIEKTGLTFEAIRSKVEEVSSGITLISDRLDDLLERGKNMDEAISNIASVSQEAAAGVEQTAAAAEQANGTMEMVRENSIHLTGLSEKLALSVNQFKS</sequence>
<proteinExistence type="inferred from homology"/>
<dbReference type="PROSITE" id="PS50885">
    <property type="entry name" value="HAMP"/>
    <property type="match status" value="1"/>
</dbReference>
<evidence type="ECO:0000256" key="1">
    <source>
        <dbReference type="ARBA" id="ARBA00004236"/>
    </source>
</evidence>
<evidence type="ECO:0000256" key="5">
    <source>
        <dbReference type="ARBA" id="ARBA00029447"/>
    </source>
</evidence>
<dbReference type="CDD" id="cd11386">
    <property type="entry name" value="MCP_signal"/>
    <property type="match status" value="1"/>
</dbReference>
<evidence type="ECO:0000256" key="3">
    <source>
        <dbReference type="ARBA" id="ARBA00023136"/>
    </source>
</evidence>
<dbReference type="SMART" id="SM00283">
    <property type="entry name" value="MA"/>
    <property type="match status" value="1"/>
</dbReference>
<dbReference type="Pfam" id="PF00015">
    <property type="entry name" value="MCPsignal"/>
    <property type="match status" value="1"/>
</dbReference>
<feature type="transmembrane region" description="Helical" evidence="7">
    <location>
        <begin position="183"/>
        <end position="203"/>
    </location>
</feature>
<dbReference type="Gene3D" id="6.10.340.10">
    <property type="match status" value="1"/>
</dbReference>
<dbReference type="PROSITE" id="PS50111">
    <property type="entry name" value="CHEMOTAXIS_TRANSDUC_2"/>
    <property type="match status" value="1"/>
</dbReference>
<keyword evidence="11" id="KW-1185">Reference proteome</keyword>
<evidence type="ECO:0000256" key="2">
    <source>
        <dbReference type="ARBA" id="ARBA00022475"/>
    </source>
</evidence>
<dbReference type="PANTHER" id="PTHR32089:SF112">
    <property type="entry name" value="LYSOZYME-LIKE PROTEIN-RELATED"/>
    <property type="match status" value="1"/>
</dbReference>
<feature type="transmembrane region" description="Helical" evidence="7">
    <location>
        <begin position="12"/>
        <end position="38"/>
    </location>
</feature>
<dbReference type="EMBL" id="CP147407">
    <property type="protein sequence ID" value="WXB98307.1"/>
    <property type="molecule type" value="Genomic_DNA"/>
</dbReference>
<dbReference type="SUPFAM" id="SSF58104">
    <property type="entry name" value="Methyl-accepting chemotaxis protein (MCP) signaling domain"/>
    <property type="match status" value="1"/>
</dbReference>
<evidence type="ECO:0000259" key="8">
    <source>
        <dbReference type="PROSITE" id="PS50111"/>
    </source>
</evidence>
<comment type="subcellular location">
    <subcellularLocation>
        <location evidence="1">Cell membrane</location>
    </subcellularLocation>
</comment>
<evidence type="ECO:0000259" key="9">
    <source>
        <dbReference type="PROSITE" id="PS50885"/>
    </source>
</evidence>